<dbReference type="InterPro" id="IPR013324">
    <property type="entry name" value="RNA_pol_sigma_r3/r4-like"/>
</dbReference>
<dbReference type="Proteomes" id="UP001064782">
    <property type="component" value="Unassembled WGS sequence"/>
</dbReference>
<name>A0A9P3QCM8_9MYCO</name>
<accession>A0A9P3QCM8</accession>
<sequence>MFTGTPGQQILMSRWLAAGVPRRGTRRYEVLRAYFIEDVSAAEIADRFGYSTAPVHQRAPCYRPAGVRLFVSSGAHRGADRSHIRIDLWWTFSRARDA</sequence>
<keyword evidence="2" id="KW-1185">Reference proteome</keyword>
<reference evidence="1" key="1">
    <citation type="submission" date="2022-08" db="EMBL/GenBank/DDBJ databases">
        <title>Mycobacterium kiyosense sp. nov., scotochromogenic slow-glowing species isolated from respiratory specimens.</title>
        <authorList>
            <person name="Fukano H."/>
            <person name="Kazumi Y."/>
            <person name="Sakagami N."/>
            <person name="Ato M."/>
            <person name="Mitarai S."/>
            <person name="Hoshino Y."/>
        </authorList>
    </citation>
    <scope>NUCLEOTIDE SEQUENCE</scope>
    <source>
        <strain evidence="1">1413</strain>
    </source>
</reference>
<dbReference type="SUPFAM" id="SSF88659">
    <property type="entry name" value="Sigma3 and sigma4 domains of RNA polymerase sigma factors"/>
    <property type="match status" value="1"/>
</dbReference>
<organism evidence="1 2">
    <name type="scientific">Mycobacterium kiyosense</name>
    <dbReference type="NCBI Taxonomy" id="2871094"/>
    <lineage>
        <taxon>Bacteria</taxon>
        <taxon>Bacillati</taxon>
        <taxon>Actinomycetota</taxon>
        <taxon>Actinomycetes</taxon>
        <taxon>Mycobacteriales</taxon>
        <taxon>Mycobacteriaceae</taxon>
        <taxon>Mycobacterium</taxon>
    </lineage>
</organism>
<proteinExistence type="predicted"/>
<dbReference type="EMBL" id="BRZI01000077">
    <property type="protein sequence ID" value="GLD33385.1"/>
    <property type="molecule type" value="Genomic_DNA"/>
</dbReference>
<evidence type="ECO:0000313" key="1">
    <source>
        <dbReference type="EMBL" id="GLD33385.1"/>
    </source>
</evidence>
<evidence type="ECO:0000313" key="2">
    <source>
        <dbReference type="Proteomes" id="UP001064782"/>
    </source>
</evidence>
<gene>
    <name evidence="1" type="ORF">Mkiyose1413_52680</name>
</gene>
<dbReference type="AlphaFoldDB" id="A0A9P3QCM8"/>
<protein>
    <submittedName>
        <fullName evidence="1">Uncharacterized protein</fullName>
    </submittedName>
</protein>
<comment type="caution">
    <text evidence="1">The sequence shown here is derived from an EMBL/GenBank/DDBJ whole genome shotgun (WGS) entry which is preliminary data.</text>
</comment>